<organism evidence="2 3">
    <name type="scientific">Thermoleptolyngbya sichuanensis A183</name>
    <dbReference type="NCBI Taxonomy" id="2737172"/>
    <lineage>
        <taxon>Bacteria</taxon>
        <taxon>Bacillati</taxon>
        <taxon>Cyanobacteriota</taxon>
        <taxon>Cyanophyceae</taxon>
        <taxon>Oculatellales</taxon>
        <taxon>Oculatellaceae</taxon>
        <taxon>Thermoleptolyngbya</taxon>
        <taxon>Thermoleptolyngbya sichuanensis</taxon>
    </lineage>
</organism>
<feature type="compositionally biased region" description="Polar residues" evidence="1">
    <location>
        <begin position="33"/>
        <end position="70"/>
    </location>
</feature>
<feature type="compositionally biased region" description="Polar residues" evidence="1">
    <location>
        <begin position="370"/>
        <end position="379"/>
    </location>
</feature>
<dbReference type="Gene3D" id="2.30.30.40">
    <property type="entry name" value="SH3 Domains"/>
    <property type="match status" value="1"/>
</dbReference>
<protein>
    <submittedName>
        <fullName evidence="2">SH3 domain-containing protein</fullName>
    </submittedName>
</protein>
<dbReference type="RefSeq" id="WP_172354277.1">
    <property type="nucleotide sequence ID" value="NZ_CP053661.1"/>
</dbReference>
<proteinExistence type="predicted"/>
<accession>A0A6M8BE43</accession>
<evidence type="ECO:0000313" key="3">
    <source>
        <dbReference type="Proteomes" id="UP000505210"/>
    </source>
</evidence>
<name>A0A6M8BE43_9CYAN</name>
<sequence length="379" mass="41573">MVLPGAIALLLTGCPPSTTSASVERNGLDDSPRNASAQPTDSTAETSLPKTDPSQMSGTPNAAKSTTSEQDAVRQAVISDPAIVEFLQRRAARLSSDTDPLSLIEVGTIAIADNYAIARYSTREGDLLDYYNVLLVKQNGFWVVADFLGMSTEITKARLVYWGVPEGIITQLVDMLRAQDPEIYLNDAYDHGDAPMPCTTQIEDSNPPTNVRQLAPASGVLGRVIGQLPNGTPVRVAQSYNGWLKIRQPLVGWVSMDLTRVSCGDSLAEVQQNLNALQAKEEQLYAEAADTLVRYLYRGAEGAFAEAAIARFNEFAMYHFYALEAAFDPHNEEVRRQILQRVIAAGMHPEARESFERAWRNRDPDAAPSPTLQTWRSLN</sequence>
<dbReference type="KEGG" id="theu:HPC62_06475"/>
<feature type="region of interest" description="Disordered" evidence="1">
    <location>
        <begin position="13"/>
        <end position="71"/>
    </location>
</feature>
<reference evidence="2 3" key="1">
    <citation type="submission" date="2020-05" db="EMBL/GenBank/DDBJ databases">
        <title>Complete genome sequence of of a novel Thermoleptolyngbya strain isolated from hot springs of Ganzi, Sichuan China.</title>
        <authorList>
            <person name="Tang J."/>
            <person name="Daroch M."/>
            <person name="Li L."/>
            <person name="Waleron K."/>
            <person name="Waleron M."/>
            <person name="Waleron M."/>
        </authorList>
    </citation>
    <scope>NUCLEOTIDE SEQUENCE [LARGE SCALE GENOMIC DNA]</scope>
    <source>
        <strain evidence="2 3">PKUAC-SCTA183</strain>
    </source>
</reference>
<evidence type="ECO:0000313" key="2">
    <source>
        <dbReference type="EMBL" id="QKD81891.1"/>
    </source>
</evidence>
<dbReference type="AlphaFoldDB" id="A0A6M8BE43"/>
<feature type="region of interest" description="Disordered" evidence="1">
    <location>
        <begin position="360"/>
        <end position="379"/>
    </location>
</feature>
<dbReference type="Proteomes" id="UP000505210">
    <property type="component" value="Chromosome"/>
</dbReference>
<gene>
    <name evidence="2" type="ORF">HPC62_06475</name>
</gene>
<dbReference type="EMBL" id="CP053661">
    <property type="protein sequence ID" value="QKD81891.1"/>
    <property type="molecule type" value="Genomic_DNA"/>
</dbReference>
<evidence type="ECO:0000256" key="1">
    <source>
        <dbReference type="SAM" id="MobiDB-lite"/>
    </source>
</evidence>
<keyword evidence="3" id="KW-1185">Reference proteome</keyword>